<evidence type="ECO:0000256" key="5">
    <source>
        <dbReference type="SAM" id="Phobius"/>
    </source>
</evidence>
<name>A0A7V2F3Q2_UNCEI</name>
<evidence type="ECO:0000256" key="3">
    <source>
        <dbReference type="ARBA" id="ARBA00022989"/>
    </source>
</evidence>
<protein>
    <submittedName>
        <fullName evidence="7">Rhomboid family intramembrane serine protease</fullName>
    </submittedName>
</protein>
<comment type="caution">
    <text evidence="7">The sequence shown here is derived from an EMBL/GenBank/DDBJ whole genome shotgun (WGS) entry which is preliminary data.</text>
</comment>
<keyword evidence="7" id="KW-0645">Protease</keyword>
<dbReference type="Gene3D" id="1.20.1540.10">
    <property type="entry name" value="Rhomboid-like"/>
    <property type="match status" value="1"/>
</dbReference>
<dbReference type="GO" id="GO:0006508">
    <property type="term" value="P:proteolysis"/>
    <property type="evidence" value="ECO:0007669"/>
    <property type="project" value="UniProtKB-KW"/>
</dbReference>
<keyword evidence="4 5" id="KW-0472">Membrane</keyword>
<dbReference type="InterPro" id="IPR022764">
    <property type="entry name" value="Peptidase_S54_rhomboid_dom"/>
</dbReference>
<accession>A0A7V2F3Q2</accession>
<dbReference type="GO" id="GO:0016020">
    <property type="term" value="C:membrane"/>
    <property type="evidence" value="ECO:0007669"/>
    <property type="project" value="UniProtKB-SubCell"/>
</dbReference>
<gene>
    <name evidence="7" type="ORF">ENO08_06870</name>
</gene>
<proteinExistence type="predicted"/>
<evidence type="ECO:0000256" key="4">
    <source>
        <dbReference type="ARBA" id="ARBA00023136"/>
    </source>
</evidence>
<feature type="transmembrane region" description="Helical" evidence="5">
    <location>
        <begin position="22"/>
        <end position="42"/>
    </location>
</feature>
<keyword evidence="3 5" id="KW-1133">Transmembrane helix</keyword>
<dbReference type="EMBL" id="DSEC01000490">
    <property type="protein sequence ID" value="HER44165.1"/>
    <property type="molecule type" value="Genomic_DNA"/>
</dbReference>
<dbReference type="Proteomes" id="UP000886069">
    <property type="component" value="Unassembled WGS sequence"/>
</dbReference>
<reference evidence="7" key="1">
    <citation type="journal article" date="2020" name="mSystems">
        <title>Genome- and Community-Level Interaction Insights into Carbon Utilization and Element Cycling Functions of Hydrothermarchaeota in Hydrothermal Sediment.</title>
        <authorList>
            <person name="Zhou Z."/>
            <person name="Liu Y."/>
            <person name="Xu W."/>
            <person name="Pan J."/>
            <person name="Luo Z.H."/>
            <person name="Li M."/>
        </authorList>
    </citation>
    <scope>NUCLEOTIDE SEQUENCE [LARGE SCALE GENOMIC DNA]</scope>
    <source>
        <strain evidence="7">SpSt-1233</strain>
    </source>
</reference>
<evidence type="ECO:0000256" key="2">
    <source>
        <dbReference type="ARBA" id="ARBA00022692"/>
    </source>
</evidence>
<keyword evidence="2 5" id="KW-0812">Transmembrane</keyword>
<evidence type="ECO:0000256" key="1">
    <source>
        <dbReference type="ARBA" id="ARBA00004141"/>
    </source>
</evidence>
<dbReference type="GO" id="GO:0004252">
    <property type="term" value="F:serine-type endopeptidase activity"/>
    <property type="evidence" value="ECO:0007669"/>
    <property type="project" value="InterPro"/>
</dbReference>
<dbReference type="InterPro" id="IPR035952">
    <property type="entry name" value="Rhomboid-like_sf"/>
</dbReference>
<sequence length="54" mass="5777">FWFVIQLVSAMASLGGMQGGGVAWFAHLGGFIAGVALIYVMAGDTIRWLRRGGY</sequence>
<feature type="non-terminal residue" evidence="7">
    <location>
        <position position="1"/>
    </location>
</feature>
<feature type="domain" description="Peptidase S54 rhomboid" evidence="6">
    <location>
        <begin position="2"/>
        <end position="41"/>
    </location>
</feature>
<organism evidence="7">
    <name type="scientific">Eiseniibacteriota bacterium</name>
    <dbReference type="NCBI Taxonomy" id="2212470"/>
    <lineage>
        <taxon>Bacteria</taxon>
        <taxon>Candidatus Eiseniibacteriota</taxon>
    </lineage>
</organism>
<comment type="subcellular location">
    <subcellularLocation>
        <location evidence="1">Membrane</location>
        <topology evidence="1">Multi-pass membrane protein</topology>
    </subcellularLocation>
</comment>
<evidence type="ECO:0000259" key="6">
    <source>
        <dbReference type="Pfam" id="PF01694"/>
    </source>
</evidence>
<dbReference type="AlphaFoldDB" id="A0A7V2F3Q2"/>
<keyword evidence="7" id="KW-0378">Hydrolase</keyword>
<dbReference type="Pfam" id="PF01694">
    <property type="entry name" value="Rhomboid"/>
    <property type="match status" value="1"/>
</dbReference>
<dbReference type="SUPFAM" id="SSF144091">
    <property type="entry name" value="Rhomboid-like"/>
    <property type="match status" value="1"/>
</dbReference>
<evidence type="ECO:0000313" key="7">
    <source>
        <dbReference type="EMBL" id="HER44165.1"/>
    </source>
</evidence>